<evidence type="ECO:0000313" key="7">
    <source>
        <dbReference type="EMBL" id="RDY21795.1"/>
    </source>
</evidence>
<dbReference type="GO" id="GO:0015833">
    <property type="term" value="P:peptide transport"/>
    <property type="evidence" value="ECO:0007669"/>
    <property type="project" value="TreeGrafter"/>
</dbReference>
<dbReference type="InterPro" id="IPR039424">
    <property type="entry name" value="SBP_5"/>
</dbReference>
<keyword evidence="3 5" id="KW-0732">Signal</keyword>
<dbReference type="InterPro" id="IPR030678">
    <property type="entry name" value="Peptide/Ni-bd"/>
</dbReference>
<dbReference type="EMBL" id="MBEW02000004">
    <property type="protein sequence ID" value="RDY21795.1"/>
    <property type="molecule type" value="Genomic_DNA"/>
</dbReference>
<keyword evidence="8" id="KW-1185">Reference proteome</keyword>
<accession>A0A371IMS2</accession>
<comment type="similarity">
    <text evidence="1">Belongs to the bacterial solute-binding protein 5 family.</text>
</comment>
<keyword evidence="2" id="KW-0813">Transport</keyword>
<reference evidence="7 8" key="1">
    <citation type="journal article" date="2016" name="Genome Announc.">
        <title>Draft Genome Sequence of Criibacterium bergeronii gen. nov., sp. nov., Strain CCRI-22567T, Isolated from a Vaginal Sample from a Woman with Bacterial Vaginosis.</title>
        <authorList>
            <person name="Maheux A.F."/>
            <person name="Berube E."/>
            <person name="Boudreau D.K."/>
            <person name="Raymond F."/>
            <person name="Corbeil J."/>
            <person name="Roy P.H."/>
            <person name="Boissinot M."/>
            <person name="Omar R.F."/>
        </authorList>
    </citation>
    <scope>NUCLEOTIDE SEQUENCE [LARGE SCALE GENOMIC DNA]</scope>
    <source>
        <strain evidence="7 8">CCRI-22567</strain>
    </source>
</reference>
<dbReference type="Gene3D" id="3.40.190.10">
    <property type="entry name" value="Periplasmic binding protein-like II"/>
    <property type="match status" value="1"/>
</dbReference>
<dbReference type="GO" id="GO:0043190">
    <property type="term" value="C:ATP-binding cassette (ABC) transporter complex"/>
    <property type="evidence" value="ECO:0007669"/>
    <property type="project" value="InterPro"/>
</dbReference>
<feature type="domain" description="Solute-binding protein family 5" evidence="6">
    <location>
        <begin position="89"/>
        <end position="435"/>
    </location>
</feature>
<dbReference type="InterPro" id="IPR000914">
    <property type="entry name" value="SBP_5_dom"/>
</dbReference>
<dbReference type="GO" id="GO:1904680">
    <property type="term" value="F:peptide transmembrane transporter activity"/>
    <property type="evidence" value="ECO:0007669"/>
    <property type="project" value="TreeGrafter"/>
</dbReference>
<sequence length="513" mass="57882">MKKFLMLALSATLLLTGCFGAGEKKDSGTKDSSKTETTATSGGHKEELIIGTSADINNLDLQKQQDAVNNIVLKLTHETLVFFTNEGTFEPRLCTSWEFEDDTHIVFKLHDGMKFSDGSPLTAEDIKFTYDMGLKNELSVLKGLKQVDVVDPLTIKLTIDSYSNEFVQSLSSVPVSIQSKKAYESGMKEPYLIGSGPYKLEKWEPDEYVTFVKNENYWGDKPGVSERITFKPIKEASTRAIALQNGEIDVCIDPSMDNLPDLEKDENVTVFTKPGTRLFYLGFNVTKAPWDNLKLRQAVAHAIDRKGIIDVVLQGKGLPQTTVLNRGLWSFYDDMPGFPYDVEKAKAALKESGYTPGEKLPLLISNETDYSQVAQFIQANLKEIGLDIEIQTVEPATLKTECVNLTQGLYLWRWNEDSKVDFVFRDLFYTGSKSNYSHFSDPKADELTDLVLTEKDSQKRLEDSKQLQEYLVEQVPQVPLYIKDLLIAYNKNLKGTYLYGGGNHDWRFAYVEQ</sequence>
<evidence type="ECO:0000256" key="4">
    <source>
        <dbReference type="SAM" id="MobiDB-lite"/>
    </source>
</evidence>
<evidence type="ECO:0000313" key="8">
    <source>
        <dbReference type="Proteomes" id="UP000093352"/>
    </source>
</evidence>
<feature type="signal peptide" evidence="5">
    <location>
        <begin position="1"/>
        <end position="21"/>
    </location>
</feature>
<comment type="caution">
    <text evidence="7">The sequence shown here is derived from an EMBL/GenBank/DDBJ whole genome shotgun (WGS) entry which is preliminary data.</text>
</comment>
<dbReference type="RefSeq" id="WP_068912598.1">
    <property type="nucleotide sequence ID" value="NZ_MBEW02000004.1"/>
</dbReference>
<dbReference type="SUPFAM" id="SSF53850">
    <property type="entry name" value="Periplasmic binding protein-like II"/>
    <property type="match status" value="1"/>
</dbReference>
<name>A0A371IMS2_9FIRM</name>
<feature type="chain" id="PRO_5038818957" evidence="5">
    <location>
        <begin position="22"/>
        <end position="513"/>
    </location>
</feature>
<dbReference type="PIRSF" id="PIRSF002741">
    <property type="entry name" value="MppA"/>
    <property type="match status" value="1"/>
</dbReference>
<dbReference type="Gene3D" id="3.10.105.10">
    <property type="entry name" value="Dipeptide-binding Protein, Domain 3"/>
    <property type="match status" value="1"/>
</dbReference>
<dbReference type="Pfam" id="PF00496">
    <property type="entry name" value="SBP_bac_5"/>
    <property type="match status" value="1"/>
</dbReference>
<dbReference type="AlphaFoldDB" id="A0A371IMS2"/>
<dbReference type="PANTHER" id="PTHR30290">
    <property type="entry name" value="PERIPLASMIC BINDING COMPONENT OF ABC TRANSPORTER"/>
    <property type="match status" value="1"/>
</dbReference>
<dbReference type="Gene3D" id="3.90.76.10">
    <property type="entry name" value="Dipeptide-binding Protein, Domain 1"/>
    <property type="match status" value="1"/>
</dbReference>
<evidence type="ECO:0000256" key="1">
    <source>
        <dbReference type="ARBA" id="ARBA00005695"/>
    </source>
</evidence>
<dbReference type="GO" id="GO:0042597">
    <property type="term" value="C:periplasmic space"/>
    <property type="evidence" value="ECO:0007669"/>
    <property type="project" value="UniProtKB-ARBA"/>
</dbReference>
<dbReference type="CDD" id="cd08512">
    <property type="entry name" value="PBP2_NikA_DppA_OppA_like_7"/>
    <property type="match status" value="1"/>
</dbReference>
<organism evidence="7 8">
    <name type="scientific">Criibacterium bergeronii</name>
    <dbReference type="NCBI Taxonomy" id="1871336"/>
    <lineage>
        <taxon>Bacteria</taxon>
        <taxon>Bacillati</taxon>
        <taxon>Bacillota</taxon>
        <taxon>Clostridia</taxon>
        <taxon>Peptostreptococcales</taxon>
        <taxon>Filifactoraceae</taxon>
        <taxon>Criibacterium</taxon>
    </lineage>
</organism>
<dbReference type="Proteomes" id="UP000093352">
    <property type="component" value="Unassembled WGS sequence"/>
</dbReference>
<dbReference type="STRING" id="1871336.BBG48_02745"/>
<feature type="compositionally biased region" description="Basic and acidic residues" evidence="4">
    <location>
        <begin position="24"/>
        <end position="34"/>
    </location>
</feature>
<evidence type="ECO:0000256" key="2">
    <source>
        <dbReference type="ARBA" id="ARBA00022448"/>
    </source>
</evidence>
<proteinExistence type="inferred from homology"/>
<evidence type="ECO:0000256" key="3">
    <source>
        <dbReference type="ARBA" id="ARBA00022729"/>
    </source>
</evidence>
<protein>
    <submittedName>
        <fullName evidence="7">ABC transporter substrate-binding protein</fullName>
    </submittedName>
</protein>
<evidence type="ECO:0000256" key="5">
    <source>
        <dbReference type="SAM" id="SignalP"/>
    </source>
</evidence>
<gene>
    <name evidence="7" type="ORF">BBG48_002910</name>
</gene>
<feature type="region of interest" description="Disordered" evidence="4">
    <location>
        <begin position="24"/>
        <end position="44"/>
    </location>
</feature>
<dbReference type="PANTHER" id="PTHR30290:SF9">
    <property type="entry name" value="OLIGOPEPTIDE-BINDING PROTEIN APPA"/>
    <property type="match status" value="1"/>
</dbReference>
<evidence type="ECO:0000259" key="6">
    <source>
        <dbReference type="Pfam" id="PF00496"/>
    </source>
</evidence>
<dbReference type="PROSITE" id="PS51257">
    <property type="entry name" value="PROKAR_LIPOPROTEIN"/>
    <property type="match status" value="1"/>
</dbReference>